<accession>A0ABW3ZY93</accession>
<name>A0ABW3ZY93_9BACI</name>
<gene>
    <name evidence="2" type="ORF">ACFQ4A_16320</name>
</gene>
<keyword evidence="1" id="KW-0732">Signal</keyword>
<dbReference type="RefSeq" id="WP_382402462.1">
    <property type="nucleotide sequence ID" value="NZ_JBHTNH010000029.1"/>
</dbReference>
<reference evidence="3" key="1">
    <citation type="journal article" date="2019" name="Int. J. Syst. Evol. Microbiol.">
        <title>The Global Catalogue of Microorganisms (GCM) 10K type strain sequencing project: providing services to taxonomists for standard genome sequencing and annotation.</title>
        <authorList>
            <consortium name="The Broad Institute Genomics Platform"/>
            <consortium name="The Broad Institute Genome Sequencing Center for Infectious Disease"/>
            <person name="Wu L."/>
            <person name="Ma J."/>
        </authorList>
    </citation>
    <scope>NUCLEOTIDE SEQUENCE [LARGE SCALE GENOMIC DNA]</scope>
    <source>
        <strain evidence="3">CCUG 54822</strain>
    </source>
</reference>
<proteinExistence type="predicted"/>
<evidence type="ECO:0000256" key="1">
    <source>
        <dbReference type="SAM" id="SignalP"/>
    </source>
</evidence>
<organism evidence="2 3">
    <name type="scientific">Lentibacillus salinarum</name>
    <dbReference type="NCBI Taxonomy" id="446820"/>
    <lineage>
        <taxon>Bacteria</taxon>
        <taxon>Bacillati</taxon>
        <taxon>Bacillota</taxon>
        <taxon>Bacilli</taxon>
        <taxon>Bacillales</taxon>
        <taxon>Bacillaceae</taxon>
        <taxon>Lentibacillus</taxon>
    </lineage>
</organism>
<feature type="signal peptide" evidence="1">
    <location>
        <begin position="1"/>
        <end position="24"/>
    </location>
</feature>
<feature type="chain" id="PRO_5047383638" description="FAD/FMN-containing dehydrogenase" evidence="1">
    <location>
        <begin position="25"/>
        <end position="80"/>
    </location>
</feature>
<evidence type="ECO:0000313" key="2">
    <source>
        <dbReference type="EMBL" id="MFD1363214.1"/>
    </source>
</evidence>
<evidence type="ECO:0008006" key="4">
    <source>
        <dbReference type="Google" id="ProtNLM"/>
    </source>
</evidence>
<dbReference type="Proteomes" id="UP001597178">
    <property type="component" value="Unassembled WGS sequence"/>
</dbReference>
<evidence type="ECO:0000313" key="3">
    <source>
        <dbReference type="Proteomes" id="UP001597178"/>
    </source>
</evidence>
<dbReference type="EMBL" id="JBHTNH010000029">
    <property type="protein sequence ID" value="MFD1363214.1"/>
    <property type="molecule type" value="Genomic_DNA"/>
</dbReference>
<comment type="caution">
    <text evidence="2">The sequence shown here is derived from an EMBL/GenBank/DDBJ whole genome shotgun (WGS) entry which is preliminary data.</text>
</comment>
<sequence>MKKKLLTIGLASFLVLGMGNVVMAHSTPDNSGQTGLSFEEMVPFMQNMHPNMNEQQMEQMYQNCHGSNDNRTAESMQFQM</sequence>
<protein>
    <recommendedName>
        <fullName evidence="4">FAD/FMN-containing dehydrogenase</fullName>
    </recommendedName>
</protein>
<keyword evidence="3" id="KW-1185">Reference proteome</keyword>